<reference evidence="1 2" key="1">
    <citation type="journal article" date="2015" name="Parasit. Vectors">
        <title>Draft genome of the scabies mite.</title>
        <authorList>
            <person name="Rider S.D.Jr."/>
            <person name="Morgan M.S."/>
            <person name="Arlian L.G."/>
        </authorList>
    </citation>
    <scope>NUCLEOTIDE SEQUENCE [LARGE SCALE GENOMIC DNA]</scope>
    <source>
        <strain evidence="1">Arlian Lab</strain>
    </source>
</reference>
<comment type="caution">
    <text evidence="1">The sequence shown here is derived from an EMBL/GenBank/DDBJ whole genome shotgun (WGS) entry which is preliminary data.</text>
</comment>
<name>A0A132ACS8_SARSC</name>
<organism evidence="1 2">
    <name type="scientific">Sarcoptes scabiei</name>
    <name type="common">Itch mite</name>
    <name type="synonym">Acarus scabiei</name>
    <dbReference type="NCBI Taxonomy" id="52283"/>
    <lineage>
        <taxon>Eukaryota</taxon>
        <taxon>Metazoa</taxon>
        <taxon>Ecdysozoa</taxon>
        <taxon>Arthropoda</taxon>
        <taxon>Chelicerata</taxon>
        <taxon>Arachnida</taxon>
        <taxon>Acari</taxon>
        <taxon>Acariformes</taxon>
        <taxon>Sarcoptiformes</taxon>
        <taxon>Astigmata</taxon>
        <taxon>Psoroptidia</taxon>
        <taxon>Sarcoptoidea</taxon>
        <taxon>Sarcoptidae</taxon>
        <taxon>Sarcoptinae</taxon>
        <taxon>Sarcoptes</taxon>
    </lineage>
</organism>
<gene>
    <name evidence="1" type="ORF">QR98_0073030</name>
</gene>
<dbReference type="VEuPathDB" id="VectorBase:SSCA001925"/>
<sequence>MIFSVLIVPINRLNSFANIIRIDSSQEEEEVEEHSSSKISSDSSDESKLEDADVVKDDEGVFVVGVVGDDEDGDADSAAIAESFDSDDDSLPTTMDFTIDADAFRSRSYGCWNEIIFVSKLVDQTDADVKLTKEF</sequence>
<evidence type="ECO:0000313" key="2">
    <source>
        <dbReference type="Proteomes" id="UP000616769"/>
    </source>
</evidence>
<proteinExistence type="predicted"/>
<dbReference type="AlphaFoldDB" id="A0A132ACS8"/>
<accession>A0A132ACS8</accession>
<evidence type="ECO:0000313" key="1">
    <source>
        <dbReference type="EMBL" id="KPM08778.1"/>
    </source>
</evidence>
<protein>
    <submittedName>
        <fullName evidence="1">Uncharacterized protein</fullName>
    </submittedName>
</protein>
<dbReference type="EMBL" id="JXLN01012684">
    <property type="protein sequence ID" value="KPM08778.1"/>
    <property type="molecule type" value="Genomic_DNA"/>
</dbReference>
<dbReference type="Proteomes" id="UP000616769">
    <property type="component" value="Unassembled WGS sequence"/>
</dbReference>